<evidence type="ECO:0000313" key="5">
    <source>
        <dbReference type="Proteomes" id="UP001147700"/>
    </source>
</evidence>
<evidence type="ECO:0000259" key="3">
    <source>
        <dbReference type="Pfam" id="PF03816"/>
    </source>
</evidence>
<evidence type="ECO:0000256" key="1">
    <source>
        <dbReference type="ARBA" id="ARBA00006068"/>
    </source>
</evidence>
<dbReference type="Pfam" id="PF03816">
    <property type="entry name" value="LytR_cpsA_psr"/>
    <property type="match status" value="1"/>
</dbReference>
<dbReference type="InterPro" id="IPR004474">
    <property type="entry name" value="LytR_CpsA_psr"/>
</dbReference>
<feature type="region of interest" description="Disordered" evidence="2">
    <location>
        <begin position="335"/>
        <end position="376"/>
    </location>
</feature>
<comment type="similarity">
    <text evidence="1">Belongs to the LytR/CpsA/Psr (LCP) family.</text>
</comment>
<dbReference type="NCBIfam" id="TIGR00350">
    <property type="entry name" value="lytR_cpsA_psr"/>
    <property type="match status" value="1"/>
</dbReference>
<reference evidence="4" key="1">
    <citation type="submission" date="2022-10" db="EMBL/GenBank/DDBJ databases">
        <title>The WGS of Solirubrobacter sp. CPCC 204708.</title>
        <authorList>
            <person name="Jiang Z."/>
        </authorList>
    </citation>
    <scope>NUCLEOTIDE SEQUENCE</scope>
    <source>
        <strain evidence="4">CPCC 204708</strain>
    </source>
</reference>
<comment type="caution">
    <text evidence="4">The sequence shown here is derived from an EMBL/GenBank/DDBJ whole genome shotgun (WGS) entry which is preliminary data.</text>
</comment>
<feature type="domain" description="Cell envelope-related transcriptional attenuator" evidence="3">
    <location>
        <begin position="94"/>
        <end position="249"/>
    </location>
</feature>
<dbReference type="Gene3D" id="3.40.630.190">
    <property type="entry name" value="LCP protein"/>
    <property type="match status" value="1"/>
</dbReference>
<dbReference type="EMBL" id="JAPCID010000036">
    <property type="protein sequence ID" value="MDA0140267.1"/>
    <property type="molecule type" value="Genomic_DNA"/>
</dbReference>
<evidence type="ECO:0000256" key="2">
    <source>
        <dbReference type="SAM" id="MobiDB-lite"/>
    </source>
</evidence>
<gene>
    <name evidence="4" type="ORF">OJ962_22400</name>
</gene>
<sequence length="517" mass="57855">MRDPDRPPRPGRGVLVRALLAAVLTVFVSATAAAYAVLNEVDSLVDEFGGGGKEGRTFVNVPEVTDAEAGDPRTFLILGTDERYADKVAGVKPRSDTILLARVDPKSDRIALMSLPRDLKVRIPGSGTNKINVAYEVGGPRKTVATVKRLFEDATGEEFPINHVIAVSFGGFRRAVNYIGGVYVDIDRRYYNDNSTAAAGEAYATIDVQPGYQMLKGQDALDYVRYRHGDNDFFRASRQQDFLRQITHQDAVRQLLDPSKRHELARIFGRYFEVDKSFTRSSNLIALAQLGLNMAQAKAPVNEVRFPATEAENPAVDSYLYVKDSDLKKTYDEFMTGEGSSNPRRLDETTKPEATATPARTKKKNRPSAVKGLEEARTEGENMAVLVASENKLGFPFYFPERRKTGSRYADPEPRIYSLRDGQGKLHRAYRLTLNAGSWSEYYGIQGMTWQHPPILDDPDRVREVNGRKLELFYDGSRIRLVAWRTSKGVYWVTNTLTLSIPNSRLIAIASSLRRLK</sequence>
<evidence type="ECO:0000313" key="4">
    <source>
        <dbReference type="EMBL" id="MDA0140267.1"/>
    </source>
</evidence>
<dbReference type="InterPro" id="IPR050922">
    <property type="entry name" value="LytR/CpsA/Psr_CW_biosynth"/>
</dbReference>
<keyword evidence="5" id="KW-1185">Reference proteome</keyword>
<proteinExistence type="inferred from homology"/>
<dbReference type="Proteomes" id="UP001147700">
    <property type="component" value="Unassembled WGS sequence"/>
</dbReference>
<organism evidence="4 5">
    <name type="scientific">Solirubrobacter deserti</name>
    <dbReference type="NCBI Taxonomy" id="2282478"/>
    <lineage>
        <taxon>Bacteria</taxon>
        <taxon>Bacillati</taxon>
        <taxon>Actinomycetota</taxon>
        <taxon>Thermoleophilia</taxon>
        <taxon>Solirubrobacterales</taxon>
        <taxon>Solirubrobacteraceae</taxon>
        <taxon>Solirubrobacter</taxon>
    </lineage>
</organism>
<dbReference type="PANTHER" id="PTHR33392:SF6">
    <property type="entry name" value="POLYISOPRENYL-TEICHOIC ACID--PEPTIDOGLYCAN TEICHOIC ACID TRANSFERASE TAGU"/>
    <property type="match status" value="1"/>
</dbReference>
<dbReference type="RefSeq" id="WP_202956863.1">
    <property type="nucleotide sequence ID" value="NZ_JAPCID010000036.1"/>
</dbReference>
<name>A0ABT4RP25_9ACTN</name>
<protein>
    <submittedName>
        <fullName evidence="4">LCP family protein</fullName>
    </submittedName>
</protein>
<accession>A0ABT4RP25</accession>
<dbReference type="PANTHER" id="PTHR33392">
    <property type="entry name" value="POLYISOPRENYL-TEICHOIC ACID--PEPTIDOGLYCAN TEICHOIC ACID TRANSFERASE TAGU"/>
    <property type="match status" value="1"/>
</dbReference>